<name>A0A3B1K0Q1_ASTMX</name>
<dbReference type="Gene3D" id="1.20.58.390">
    <property type="entry name" value="Neurotransmitter-gated ion-channel transmembrane domain"/>
    <property type="match status" value="1"/>
</dbReference>
<evidence type="ECO:0000256" key="3">
    <source>
        <dbReference type="ARBA" id="ARBA00022989"/>
    </source>
</evidence>
<dbReference type="InParanoid" id="A0A3B1K0Q1"/>
<feature type="transmembrane region" description="Helical" evidence="5">
    <location>
        <begin position="255"/>
        <end position="272"/>
    </location>
</feature>
<dbReference type="Proteomes" id="UP000018467">
    <property type="component" value="Unassembled WGS sequence"/>
</dbReference>
<reference evidence="10" key="2">
    <citation type="journal article" date="2014" name="Nat. Commun.">
        <title>The cavefish genome reveals candidate genes for eye loss.</title>
        <authorList>
            <person name="McGaugh S.E."/>
            <person name="Gross J.B."/>
            <person name="Aken B."/>
            <person name="Blin M."/>
            <person name="Borowsky R."/>
            <person name="Chalopin D."/>
            <person name="Hinaux H."/>
            <person name="Jeffery W.R."/>
            <person name="Keene A."/>
            <person name="Ma L."/>
            <person name="Minx P."/>
            <person name="Murphy D."/>
            <person name="O'Quin K.E."/>
            <person name="Retaux S."/>
            <person name="Rohner N."/>
            <person name="Searle S.M."/>
            <person name="Stahl B.A."/>
            <person name="Tabin C."/>
            <person name="Volff J.N."/>
            <person name="Yoshizawa M."/>
            <person name="Warren W.C."/>
        </authorList>
    </citation>
    <scope>NUCLEOTIDE SEQUENCE [LARGE SCALE GENOMIC DNA]</scope>
    <source>
        <strain evidence="10">female</strain>
    </source>
</reference>
<reference evidence="10" key="1">
    <citation type="submission" date="2013-03" db="EMBL/GenBank/DDBJ databases">
        <authorList>
            <person name="Jeffery W."/>
            <person name="Warren W."/>
            <person name="Wilson R.K."/>
        </authorList>
    </citation>
    <scope>NUCLEOTIDE SEQUENCE</scope>
    <source>
        <strain evidence="10">female</strain>
    </source>
</reference>
<feature type="domain" description="Neurotransmitter-gated ion-channel ligand-binding" evidence="7">
    <location>
        <begin position="50"/>
        <end position="184"/>
    </location>
</feature>
<evidence type="ECO:0000256" key="6">
    <source>
        <dbReference type="SAM" id="SignalP"/>
    </source>
</evidence>
<feature type="chain" id="PRO_5017299929" evidence="6">
    <location>
        <begin position="35"/>
        <end position="411"/>
    </location>
</feature>
<dbReference type="GO" id="GO:0016020">
    <property type="term" value="C:membrane"/>
    <property type="evidence" value="ECO:0007669"/>
    <property type="project" value="UniProtKB-SubCell"/>
</dbReference>
<evidence type="ECO:0000256" key="4">
    <source>
        <dbReference type="ARBA" id="ARBA00023136"/>
    </source>
</evidence>
<evidence type="ECO:0000259" key="7">
    <source>
        <dbReference type="Pfam" id="PF02931"/>
    </source>
</evidence>
<dbReference type="KEGG" id="amex:107197389"/>
<dbReference type="InterPro" id="IPR036719">
    <property type="entry name" value="Neuro-gated_channel_TM_sf"/>
</dbReference>
<keyword evidence="3 5" id="KW-1133">Transmembrane helix</keyword>
<dbReference type="Pfam" id="PF02931">
    <property type="entry name" value="Neur_chan_LBD"/>
    <property type="match status" value="1"/>
</dbReference>
<dbReference type="GO" id="GO:0004888">
    <property type="term" value="F:transmembrane signaling receptor activity"/>
    <property type="evidence" value="ECO:0007669"/>
    <property type="project" value="InterPro"/>
</dbReference>
<keyword evidence="6" id="KW-0732">Signal</keyword>
<feature type="transmembrane region" description="Helical" evidence="5">
    <location>
        <begin position="225"/>
        <end position="248"/>
    </location>
</feature>
<feature type="signal peptide" evidence="6">
    <location>
        <begin position="1"/>
        <end position="34"/>
    </location>
</feature>
<dbReference type="SUPFAM" id="SSF63712">
    <property type="entry name" value="Nicotinic receptor ligand binding domain-like"/>
    <property type="match status" value="1"/>
</dbReference>
<dbReference type="InterPro" id="IPR006202">
    <property type="entry name" value="Neur_chan_lig-bd"/>
</dbReference>
<dbReference type="Pfam" id="PF02932">
    <property type="entry name" value="Neur_chan_memb"/>
    <property type="match status" value="1"/>
</dbReference>
<evidence type="ECO:0000256" key="1">
    <source>
        <dbReference type="ARBA" id="ARBA00004141"/>
    </source>
</evidence>
<dbReference type="AlphaFoldDB" id="A0A3B1K0Q1"/>
<evidence type="ECO:0000259" key="8">
    <source>
        <dbReference type="Pfam" id="PF02932"/>
    </source>
</evidence>
<protein>
    <submittedName>
        <fullName evidence="9">5-hydroxytryptamine receptor 3A-like</fullName>
    </submittedName>
</protein>
<comment type="subcellular location">
    <subcellularLocation>
        <location evidence="1">Membrane</location>
        <topology evidence="1">Multi-pass membrane protein</topology>
    </subcellularLocation>
</comment>
<dbReference type="Bgee" id="ENSAMXG00000038491">
    <property type="expression patterns" value="Expressed in ovary and 1 other cell type or tissue"/>
</dbReference>
<dbReference type="PANTHER" id="PTHR18945">
    <property type="entry name" value="NEUROTRANSMITTER GATED ION CHANNEL"/>
    <property type="match status" value="1"/>
</dbReference>
<keyword evidence="4 5" id="KW-0472">Membrane</keyword>
<organism evidence="9 10">
    <name type="scientific">Astyanax mexicanus</name>
    <name type="common">Blind cave fish</name>
    <name type="synonym">Astyanax fasciatus mexicanus</name>
    <dbReference type="NCBI Taxonomy" id="7994"/>
    <lineage>
        <taxon>Eukaryota</taxon>
        <taxon>Metazoa</taxon>
        <taxon>Chordata</taxon>
        <taxon>Craniata</taxon>
        <taxon>Vertebrata</taxon>
        <taxon>Euteleostomi</taxon>
        <taxon>Actinopterygii</taxon>
        <taxon>Neopterygii</taxon>
        <taxon>Teleostei</taxon>
        <taxon>Ostariophysi</taxon>
        <taxon>Characiformes</taxon>
        <taxon>Characoidei</taxon>
        <taxon>Acestrorhamphidae</taxon>
        <taxon>Acestrorhamphinae</taxon>
        <taxon>Astyanax</taxon>
    </lineage>
</organism>
<feature type="domain" description="Neurotransmitter-gated ion-channel transmembrane" evidence="8">
    <location>
        <begin position="229"/>
        <end position="306"/>
    </location>
</feature>
<dbReference type="InterPro" id="IPR006201">
    <property type="entry name" value="Neur_channel"/>
</dbReference>
<dbReference type="Ensembl" id="ENSAMXT00000052654.1">
    <property type="protein sequence ID" value="ENSAMXP00000047189.1"/>
    <property type="gene ID" value="ENSAMXG00000038491.1"/>
</dbReference>
<feature type="transmembrane region" description="Helical" evidence="5">
    <location>
        <begin position="284"/>
        <end position="306"/>
    </location>
</feature>
<evidence type="ECO:0000313" key="10">
    <source>
        <dbReference type="Proteomes" id="UP000018467"/>
    </source>
</evidence>
<sequence>MMSTQRIIKYFNILYSLIVLIGSSAACESRRCLAEEFIKRKLYSSPQPPECVVNVNLTSIQYQTLSVDTKVMQLSSRIKIDMEWNDPDLAWSDSQYTFDEIMLPFNKIWTPDLSVDNAVYLDVKPVSNDILVKQDGTVNYAILMYSTVVCGINLFTYPFVQGECPVAINGWNQSSCGLQLEYGSLYFVGGDRGEWQTVSVELYKNQADDNHNYLQVSMSINPFNALVSLVLPSALIMLADLVSFALPLEGGRRSSFKITLVLSFTMFLLILTNHLPSGEHCNPLIRYHFCFCLFVLVLSMLMSMVFTKLAADGTINPFKLQKMPRSDLSVNCAVTKSSALNKEEDSLEKIGSFLENMDKEEKMMKERQIYTNNLDKICLWIYLILDIVYSLCILILTRTAMCNFNNLDFWN</sequence>
<dbReference type="Gene3D" id="2.70.170.10">
    <property type="entry name" value="Neurotransmitter-gated ion-channel ligand-binding domain"/>
    <property type="match status" value="1"/>
</dbReference>
<accession>A0A3B1K0Q1</accession>
<dbReference type="GO" id="GO:0005230">
    <property type="term" value="F:extracellular ligand-gated monoatomic ion channel activity"/>
    <property type="evidence" value="ECO:0007669"/>
    <property type="project" value="InterPro"/>
</dbReference>
<feature type="transmembrane region" description="Helical" evidence="5">
    <location>
        <begin position="377"/>
        <end position="396"/>
    </location>
</feature>
<dbReference type="SUPFAM" id="SSF90112">
    <property type="entry name" value="Neurotransmitter-gated ion-channel transmembrane pore"/>
    <property type="match status" value="1"/>
</dbReference>
<dbReference type="RefSeq" id="XP_022527149.1">
    <property type="nucleotide sequence ID" value="XM_022671428.2"/>
</dbReference>
<keyword evidence="10" id="KW-1185">Reference proteome</keyword>
<evidence type="ECO:0000256" key="5">
    <source>
        <dbReference type="SAM" id="Phobius"/>
    </source>
</evidence>
<dbReference type="PROSITE" id="PS51257">
    <property type="entry name" value="PROKAR_LIPOPROTEIN"/>
    <property type="match status" value="1"/>
</dbReference>
<evidence type="ECO:0000256" key="2">
    <source>
        <dbReference type="ARBA" id="ARBA00022692"/>
    </source>
</evidence>
<evidence type="ECO:0000313" key="9">
    <source>
        <dbReference type="Ensembl" id="ENSAMXP00000047189.1"/>
    </source>
</evidence>
<dbReference type="InterPro" id="IPR036734">
    <property type="entry name" value="Neur_chan_lig-bd_sf"/>
</dbReference>
<proteinExistence type="predicted"/>
<dbReference type="InterPro" id="IPR006029">
    <property type="entry name" value="Neurotrans-gated_channel_TM"/>
</dbReference>
<dbReference type="GeneID" id="107197389"/>
<reference evidence="9" key="3">
    <citation type="submission" date="2025-08" db="UniProtKB">
        <authorList>
            <consortium name="Ensembl"/>
        </authorList>
    </citation>
    <scope>IDENTIFICATION</scope>
</reference>
<dbReference type="InterPro" id="IPR038050">
    <property type="entry name" value="Neuro_actylchol_rec"/>
</dbReference>
<keyword evidence="2 5" id="KW-0812">Transmembrane</keyword>
<dbReference type="GeneTree" id="ENSGT00920000149199"/>
<reference evidence="9" key="4">
    <citation type="submission" date="2025-09" db="UniProtKB">
        <authorList>
            <consortium name="Ensembl"/>
        </authorList>
    </citation>
    <scope>IDENTIFICATION</scope>
</reference>